<feature type="non-terminal residue" evidence="4">
    <location>
        <position position="1"/>
    </location>
</feature>
<organism evidence="4 5">
    <name type="scientific">Allacma fusca</name>
    <dbReference type="NCBI Taxonomy" id="39272"/>
    <lineage>
        <taxon>Eukaryota</taxon>
        <taxon>Metazoa</taxon>
        <taxon>Ecdysozoa</taxon>
        <taxon>Arthropoda</taxon>
        <taxon>Hexapoda</taxon>
        <taxon>Collembola</taxon>
        <taxon>Symphypleona</taxon>
        <taxon>Sminthuridae</taxon>
        <taxon>Allacma</taxon>
    </lineage>
</organism>
<evidence type="ECO:0000256" key="1">
    <source>
        <dbReference type="ARBA" id="ARBA00022614"/>
    </source>
</evidence>
<proteinExistence type="predicted"/>
<dbReference type="Proteomes" id="UP000708208">
    <property type="component" value="Unassembled WGS sequence"/>
</dbReference>
<dbReference type="GO" id="GO:0007010">
    <property type="term" value="P:cytoskeleton organization"/>
    <property type="evidence" value="ECO:0007669"/>
    <property type="project" value="TreeGrafter"/>
</dbReference>
<dbReference type="EMBL" id="CAJVCH010153171">
    <property type="protein sequence ID" value="CAG7727726.1"/>
    <property type="molecule type" value="Genomic_DNA"/>
</dbReference>
<comment type="caution">
    <text evidence="4">The sequence shown here is derived from an EMBL/GenBank/DDBJ whole genome shotgun (WGS) entry which is preliminary data.</text>
</comment>
<protein>
    <recommendedName>
        <fullName evidence="6">Leucine rich repeat protein</fullName>
    </recommendedName>
</protein>
<evidence type="ECO:0008006" key="6">
    <source>
        <dbReference type="Google" id="ProtNLM"/>
    </source>
</evidence>
<gene>
    <name evidence="4" type="ORF">AFUS01_LOCUS16556</name>
</gene>
<sequence>LNKITTLQDFQFCRNLTELYVRRNEIRDLCELCYLQDLPKLRRLLLSENPAVDTAGSLYRATVLRCLPNLEVLDNQAVSADEVDAAMKSGLILEHPLQRRERAASPEPTYYDRESPPPPVVHNNRRSISQYDYEDDPPPPYRQNHGQTHSPDYQYQNGGNKSPDAGITPVTNGIPRHTNTAAVPPEEPRSQSPTTSPGTVPSRRQSGSPVMDYTNYYQTRDRETNGSRRQSVDYSGEALRNYDNYYEENHRPTQVISNQRHPPIPPSQMRAKPRTKTSNLLSAVLCLLPELDWSSLEVIEMAVRRRMDEIINN</sequence>
<evidence type="ECO:0000256" key="3">
    <source>
        <dbReference type="SAM" id="MobiDB-lite"/>
    </source>
</evidence>
<feature type="compositionally biased region" description="Polar residues" evidence="3">
    <location>
        <begin position="144"/>
        <end position="160"/>
    </location>
</feature>
<dbReference type="PROSITE" id="PS51450">
    <property type="entry name" value="LRR"/>
    <property type="match status" value="1"/>
</dbReference>
<evidence type="ECO:0000256" key="2">
    <source>
        <dbReference type="ARBA" id="ARBA00022737"/>
    </source>
</evidence>
<evidence type="ECO:0000313" key="5">
    <source>
        <dbReference type="Proteomes" id="UP000708208"/>
    </source>
</evidence>
<dbReference type="PANTHER" id="PTHR18849:SF0">
    <property type="entry name" value="CILIA- AND FLAGELLA-ASSOCIATED PROTEIN 410-RELATED"/>
    <property type="match status" value="1"/>
</dbReference>
<accession>A0A8J2K4D0</accession>
<keyword evidence="2" id="KW-0677">Repeat</keyword>
<evidence type="ECO:0000313" key="4">
    <source>
        <dbReference type="EMBL" id="CAG7727726.1"/>
    </source>
</evidence>
<reference evidence="4" key="1">
    <citation type="submission" date="2021-06" db="EMBL/GenBank/DDBJ databases">
        <authorList>
            <person name="Hodson N. C."/>
            <person name="Mongue J. A."/>
            <person name="Jaron S. K."/>
        </authorList>
    </citation>
    <scope>NUCLEOTIDE SEQUENCE</scope>
</reference>
<dbReference type="OrthoDB" id="1517790at2759"/>
<feature type="compositionally biased region" description="Basic and acidic residues" evidence="3">
    <location>
        <begin position="97"/>
        <end position="115"/>
    </location>
</feature>
<keyword evidence="1" id="KW-0433">Leucine-rich repeat</keyword>
<dbReference type="InterPro" id="IPR001611">
    <property type="entry name" value="Leu-rich_rpt"/>
</dbReference>
<dbReference type="AlphaFoldDB" id="A0A8J2K4D0"/>
<dbReference type="PANTHER" id="PTHR18849">
    <property type="entry name" value="LEUCINE RICH REPEAT PROTEIN"/>
    <property type="match status" value="1"/>
</dbReference>
<keyword evidence="5" id="KW-1185">Reference proteome</keyword>
<feature type="compositionally biased region" description="Polar residues" evidence="3">
    <location>
        <begin position="190"/>
        <end position="208"/>
    </location>
</feature>
<feature type="region of interest" description="Disordered" evidence="3">
    <location>
        <begin position="97"/>
        <end position="211"/>
    </location>
</feature>
<name>A0A8J2K4D0_9HEXA</name>